<evidence type="ECO:0000313" key="2">
    <source>
        <dbReference type="EMBL" id="VDC88685.1"/>
    </source>
</evidence>
<evidence type="ECO:0008006" key="3">
    <source>
        <dbReference type="Google" id="ProtNLM"/>
    </source>
</evidence>
<dbReference type="EMBL" id="LR031573">
    <property type="protein sequence ID" value="VDC88685.1"/>
    <property type="molecule type" value="Genomic_DNA"/>
</dbReference>
<gene>
    <name evidence="2" type="ORF">BRAA02T06944Z</name>
</gene>
<feature type="chain" id="PRO_5018257034" description="Secreted protein" evidence="1">
    <location>
        <begin position="21"/>
        <end position="153"/>
    </location>
</feature>
<accession>A0A3P6AGG3</accession>
<reference evidence="2" key="1">
    <citation type="submission" date="2018-11" db="EMBL/GenBank/DDBJ databases">
        <authorList>
            <consortium name="Genoscope - CEA"/>
            <person name="William W."/>
        </authorList>
    </citation>
    <scope>NUCLEOTIDE SEQUENCE</scope>
</reference>
<sequence>MAAACGGVGSLFFFLAVTFAVAPVLPDLAGSAVRQLVNRAARSSAVCFRRVSFSAVRFLYTGSRFKGCTRSRWGGLEAAIFRLSFRTTTSPLGGSLSCRRRYYLSDVLGVLRVWILWAFQVWVVFSEAVGAVVSRFEGACLSGSSRCPVLCLD</sequence>
<organism evidence="2">
    <name type="scientific">Brassica campestris</name>
    <name type="common">Field mustard</name>
    <dbReference type="NCBI Taxonomy" id="3711"/>
    <lineage>
        <taxon>Eukaryota</taxon>
        <taxon>Viridiplantae</taxon>
        <taxon>Streptophyta</taxon>
        <taxon>Embryophyta</taxon>
        <taxon>Tracheophyta</taxon>
        <taxon>Spermatophyta</taxon>
        <taxon>Magnoliopsida</taxon>
        <taxon>eudicotyledons</taxon>
        <taxon>Gunneridae</taxon>
        <taxon>Pentapetalae</taxon>
        <taxon>rosids</taxon>
        <taxon>malvids</taxon>
        <taxon>Brassicales</taxon>
        <taxon>Brassicaceae</taxon>
        <taxon>Brassiceae</taxon>
        <taxon>Brassica</taxon>
    </lineage>
</organism>
<proteinExistence type="predicted"/>
<feature type="signal peptide" evidence="1">
    <location>
        <begin position="1"/>
        <end position="20"/>
    </location>
</feature>
<keyword evidence="1" id="KW-0732">Signal</keyword>
<protein>
    <recommendedName>
        <fullName evidence="3">Secreted protein</fullName>
    </recommendedName>
</protein>
<name>A0A3P6AGG3_BRACM</name>
<evidence type="ECO:0000256" key="1">
    <source>
        <dbReference type="SAM" id="SignalP"/>
    </source>
</evidence>
<dbReference type="AlphaFoldDB" id="A0A3P6AGG3"/>